<organism evidence="1 2">
    <name type="scientific">Coemansia nantahalensis</name>
    <dbReference type="NCBI Taxonomy" id="2789366"/>
    <lineage>
        <taxon>Eukaryota</taxon>
        <taxon>Fungi</taxon>
        <taxon>Fungi incertae sedis</taxon>
        <taxon>Zoopagomycota</taxon>
        <taxon>Kickxellomycotina</taxon>
        <taxon>Kickxellomycetes</taxon>
        <taxon>Kickxellales</taxon>
        <taxon>Kickxellaceae</taxon>
        <taxon>Coemansia</taxon>
    </lineage>
</organism>
<proteinExistence type="predicted"/>
<accession>A0ACC1K0A8</accession>
<evidence type="ECO:0000313" key="2">
    <source>
        <dbReference type="Proteomes" id="UP001140234"/>
    </source>
</evidence>
<dbReference type="EMBL" id="JANBUJ010000653">
    <property type="protein sequence ID" value="KAJ2770824.1"/>
    <property type="molecule type" value="Genomic_DNA"/>
</dbReference>
<name>A0ACC1K0A8_9FUNG</name>
<feature type="non-terminal residue" evidence="1">
    <location>
        <position position="444"/>
    </location>
</feature>
<protein>
    <submittedName>
        <fullName evidence="1">Uncharacterized protein</fullName>
    </submittedName>
</protein>
<reference evidence="1" key="1">
    <citation type="submission" date="2022-07" db="EMBL/GenBank/DDBJ databases">
        <title>Phylogenomic reconstructions and comparative analyses of Kickxellomycotina fungi.</title>
        <authorList>
            <person name="Reynolds N.K."/>
            <person name="Stajich J.E."/>
            <person name="Barry K."/>
            <person name="Grigoriev I.V."/>
            <person name="Crous P."/>
            <person name="Smith M.E."/>
        </authorList>
    </citation>
    <scope>NUCLEOTIDE SEQUENCE</scope>
    <source>
        <strain evidence="1">CBS 109366</strain>
    </source>
</reference>
<dbReference type="Proteomes" id="UP001140234">
    <property type="component" value="Unassembled WGS sequence"/>
</dbReference>
<sequence>MNATTHNDMTIYKYTGLGQEGAANVLPVALDHLMHPLIQDNHFATEVYHIDQDGQQKGAVLSEMSDVVYTEPLVRSYRLREALYPPSSTYPWMCGGLPRDIQTLTTAEIATYHREYYRYSNLTLLLVGAYDECPTAIFDVLDGLDAEISAAPPPLKRPMPPPRRGKETCRVNFTYASNNVETGTIAFAWEGPPAEDVESHVALDMLIDYLGNDPGSPLRKRFTNRPVPIAGDISFTITRLFPAMIELSFTEVPYRCCRHNTAGTSIPSRRDAVLSASYPSPADVFGPVDLAKLHDDVDDLFARNYYKKQLVSTFTYVVDRWLQDNWSQVHSYMAKRSAALASSYPQTAMNDKDAHGIVRLLARDAIAYHLSPATAAQQQPNFASHGRYFSMRRKLEQRDCSFWRSLVQKWFLEGHMVHLSLSADPDLDIQDKAEQILSTQYRME</sequence>
<evidence type="ECO:0000313" key="1">
    <source>
        <dbReference type="EMBL" id="KAJ2770824.1"/>
    </source>
</evidence>
<gene>
    <name evidence="1" type="ORF">IWQ57_002484</name>
</gene>
<comment type="caution">
    <text evidence="1">The sequence shown here is derived from an EMBL/GenBank/DDBJ whole genome shotgun (WGS) entry which is preliminary data.</text>
</comment>
<keyword evidence="2" id="KW-1185">Reference proteome</keyword>